<protein>
    <recommendedName>
        <fullName evidence="1">ChsH2 C-terminal OB-fold domain-containing protein</fullName>
    </recommendedName>
</protein>
<dbReference type="Proteomes" id="UP000545037">
    <property type="component" value="Unassembled WGS sequence"/>
</dbReference>
<dbReference type="InterPro" id="IPR012340">
    <property type="entry name" value="NA-bd_OB-fold"/>
</dbReference>
<evidence type="ECO:0000313" key="2">
    <source>
        <dbReference type="EMBL" id="MBB5747575.1"/>
    </source>
</evidence>
<reference evidence="2 3" key="1">
    <citation type="submission" date="2020-08" db="EMBL/GenBank/DDBJ databases">
        <title>Genomic Encyclopedia of Type Strains, Phase IV (KMG-IV): sequencing the most valuable type-strain genomes for metagenomic binning, comparative biology and taxonomic classification.</title>
        <authorList>
            <person name="Goeker M."/>
        </authorList>
    </citation>
    <scope>NUCLEOTIDE SEQUENCE [LARGE SCALE GENOMIC DNA]</scope>
    <source>
        <strain evidence="2 3">DSM 4737</strain>
    </source>
</reference>
<dbReference type="Pfam" id="PF01796">
    <property type="entry name" value="OB_ChsH2_C"/>
    <property type="match status" value="1"/>
</dbReference>
<dbReference type="SUPFAM" id="SSF50249">
    <property type="entry name" value="Nucleic acid-binding proteins"/>
    <property type="match status" value="1"/>
</dbReference>
<name>A0A7W9CKV9_9CAUL</name>
<dbReference type="InterPro" id="IPR002878">
    <property type="entry name" value="ChsH2_C"/>
</dbReference>
<dbReference type="EMBL" id="JACHOR010000006">
    <property type="protein sequence ID" value="MBB5747575.1"/>
    <property type="molecule type" value="Genomic_DNA"/>
</dbReference>
<proteinExistence type="predicted"/>
<keyword evidence="3" id="KW-1185">Reference proteome</keyword>
<comment type="caution">
    <text evidence="2">The sequence shown here is derived from an EMBL/GenBank/DDBJ whole genome shotgun (WGS) entry which is preliminary data.</text>
</comment>
<evidence type="ECO:0000259" key="1">
    <source>
        <dbReference type="Pfam" id="PF01796"/>
    </source>
</evidence>
<dbReference type="PANTHER" id="PTHR34075:SF5">
    <property type="entry name" value="BLR3430 PROTEIN"/>
    <property type="match status" value="1"/>
</dbReference>
<evidence type="ECO:0000313" key="3">
    <source>
        <dbReference type="Proteomes" id="UP000545037"/>
    </source>
</evidence>
<gene>
    <name evidence="2" type="ORF">GGR13_003203</name>
</gene>
<dbReference type="InterPro" id="IPR052513">
    <property type="entry name" value="Thioester_dehydratase-like"/>
</dbReference>
<accession>A0A7W9CKV9</accession>
<dbReference type="PANTHER" id="PTHR34075">
    <property type="entry name" value="BLR3430 PROTEIN"/>
    <property type="match status" value="1"/>
</dbReference>
<organism evidence="2 3">
    <name type="scientific">Brevundimonas variabilis</name>
    <dbReference type="NCBI Taxonomy" id="74312"/>
    <lineage>
        <taxon>Bacteria</taxon>
        <taxon>Pseudomonadati</taxon>
        <taxon>Pseudomonadota</taxon>
        <taxon>Alphaproteobacteria</taxon>
        <taxon>Caulobacterales</taxon>
        <taxon>Caulobacteraceae</taxon>
        <taxon>Brevundimonas</taxon>
    </lineage>
</organism>
<sequence length="141" mass="15093">MSAQPVVAHSLSVEGGGASLAGTRCISCRTVYFPQVIACRNPVCEAKAVEPFGIKGSGTLHSFTIQRYRPPPLFEMDPWQPYALGLVDMDHGVRVMGMIDDVALDRIEIGMVLDLATRGIREVDDGPVITHVFVPVAGAGT</sequence>
<dbReference type="AlphaFoldDB" id="A0A7W9CKV9"/>
<feature type="domain" description="ChsH2 C-terminal OB-fold" evidence="1">
    <location>
        <begin position="55"/>
        <end position="116"/>
    </location>
</feature>
<dbReference type="RefSeq" id="WP_183214564.1">
    <property type="nucleotide sequence ID" value="NZ_JACHOR010000006.1"/>
</dbReference>